<evidence type="ECO:0000256" key="1">
    <source>
        <dbReference type="SAM" id="SignalP"/>
    </source>
</evidence>
<keyword evidence="1" id="KW-0732">Signal</keyword>
<dbReference type="AlphaFoldDB" id="A0A1J1HFH6"/>
<sequence>MSQILWLASLKFLLTSIYKLSGAIKVIWQDTRDIMTCPKSITLSDTMRSFDQKFHIILSAFVL</sequence>
<gene>
    <name evidence="2" type="ORF">CLUMA_CG000413</name>
</gene>
<evidence type="ECO:0000313" key="2">
    <source>
        <dbReference type="EMBL" id="CRK86314.1"/>
    </source>
</evidence>
<dbReference type="EMBL" id="CVRI01000001">
    <property type="protein sequence ID" value="CRK86314.1"/>
    <property type="molecule type" value="Genomic_DNA"/>
</dbReference>
<feature type="chain" id="PRO_5013312139" evidence="1">
    <location>
        <begin position="24"/>
        <end position="63"/>
    </location>
</feature>
<keyword evidence="3" id="KW-1185">Reference proteome</keyword>
<protein>
    <submittedName>
        <fullName evidence="2">CLUMA_CG000413, isoform A</fullName>
    </submittedName>
</protein>
<reference evidence="2 3" key="1">
    <citation type="submission" date="2015-04" db="EMBL/GenBank/DDBJ databases">
        <authorList>
            <person name="Syromyatnikov M.Y."/>
            <person name="Popov V.N."/>
        </authorList>
    </citation>
    <scope>NUCLEOTIDE SEQUENCE [LARGE SCALE GENOMIC DNA]</scope>
</reference>
<organism evidence="2 3">
    <name type="scientific">Clunio marinus</name>
    <dbReference type="NCBI Taxonomy" id="568069"/>
    <lineage>
        <taxon>Eukaryota</taxon>
        <taxon>Metazoa</taxon>
        <taxon>Ecdysozoa</taxon>
        <taxon>Arthropoda</taxon>
        <taxon>Hexapoda</taxon>
        <taxon>Insecta</taxon>
        <taxon>Pterygota</taxon>
        <taxon>Neoptera</taxon>
        <taxon>Endopterygota</taxon>
        <taxon>Diptera</taxon>
        <taxon>Nematocera</taxon>
        <taxon>Chironomoidea</taxon>
        <taxon>Chironomidae</taxon>
        <taxon>Clunio</taxon>
    </lineage>
</organism>
<proteinExistence type="predicted"/>
<accession>A0A1J1HFH6</accession>
<name>A0A1J1HFH6_9DIPT</name>
<evidence type="ECO:0000313" key="3">
    <source>
        <dbReference type="Proteomes" id="UP000183832"/>
    </source>
</evidence>
<feature type="signal peptide" evidence="1">
    <location>
        <begin position="1"/>
        <end position="23"/>
    </location>
</feature>
<dbReference type="Proteomes" id="UP000183832">
    <property type="component" value="Unassembled WGS sequence"/>
</dbReference>